<dbReference type="PANTHER" id="PTHR34704">
    <property type="entry name" value="ATPASE"/>
    <property type="match status" value="1"/>
</dbReference>
<accession>C6IUG2</accession>
<feature type="domain" description="DUF234" evidence="2">
    <location>
        <begin position="320"/>
        <end position="410"/>
    </location>
</feature>
<dbReference type="Proteomes" id="UP000488521">
    <property type="component" value="Unassembled WGS sequence"/>
</dbReference>
<evidence type="ECO:0000313" key="4">
    <source>
        <dbReference type="EMBL" id="KAB4447369.1"/>
    </source>
</evidence>
<dbReference type="Proteomes" id="UP000095576">
    <property type="component" value="Unassembled WGS sequence"/>
</dbReference>
<evidence type="ECO:0000313" key="3">
    <source>
        <dbReference type="EMBL" id="CUQ28813.1"/>
    </source>
</evidence>
<dbReference type="Gene3D" id="3.40.50.300">
    <property type="entry name" value="P-loop containing nucleotide triphosphate hydrolases"/>
    <property type="match status" value="1"/>
</dbReference>
<dbReference type="Pfam" id="PF01637">
    <property type="entry name" value="ATPase_2"/>
    <property type="match status" value="1"/>
</dbReference>
<dbReference type="GO" id="GO:0005524">
    <property type="term" value="F:ATP binding"/>
    <property type="evidence" value="ECO:0007669"/>
    <property type="project" value="UniProtKB-KW"/>
</dbReference>
<dbReference type="EMBL" id="CZAP01000043">
    <property type="protein sequence ID" value="CUQ28813.1"/>
    <property type="molecule type" value="Genomic_DNA"/>
</dbReference>
<dbReference type="RefSeq" id="WP_008767666.1">
    <property type="nucleotide sequence ID" value="NZ_BAABXH010000005.1"/>
</dbReference>
<dbReference type="OMA" id="RNYFAIM"/>
<proteinExistence type="predicted"/>
<dbReference type="Proteomes" id="UP000782901">
    <property type="component" value="Unassembled WGS sequence"/>
</dbReference>
<evidence type="ECO:0000313" key="8">
    <source>
        <dbReference type="EMBL" id="MDC2238239.1"/>
    </source>
</evidence>
<evidence type="ECO:0000313" key="6">
    <source>
        <dbReference type="EMBL" id="KAB4470451.1"/>
    </source>
</evidence>
<keyword evidence="8" id="KW-0067">ATP-binding</keyword>
<dbReference type="Pfam" id="PF03008">
    <property type="entry name" value="DUF234"/>
    <property type="match status" value="1"/>
</dbReference>
<dbReference type="EMBL" id="QSJP01000053">
    <property type="protein sequence ID" value="RHD78757.1"/>
    <property type="molecule type" value="Genomic_DNA"/>
</dbReference>
<protein>
    <submittedName>
        <fullName evidence="3 6">ATPase</fullName>
    </submittedName>
    <submittedName>
        <fullName evidence="8">ATP-binding protein</fullName>
    </submittedName>
</protein>
<evidence type="ECO:0000313" key="13">
    <source>
        <dbReference type="Proteomes" id="UP000460317"/>
    </source>
</evidence>
<dbReference type="Proteomes" id="UP000436858">
    <property type="component" value="Unassembled WGS sequence"/>
</dbReference>
<dbReference type="Proteomes" id="UP001217776">
    <property type="component" value="Unassembled WGS sequence"/>
</dbReference>
<dbReference type="Proteomes" id="UP000460317">
    <property type="component" value="Unassembled WGS sequence"/>
</dbReference>
<dbReference type="Proteomes" id="UP000284785">
    <property type="component" value="Unassembled WGS sequence"/>
</dbReference>
<dbReference type="InterPro" id="IPR011579">
    <property type="entry name" value="ATPase_dom"/>
</dbReference>
<gene>
    <name evidence="9" type="ORF">DW780_28455</name>
    <name evidence="3" type="ORF">ERS852511_05088</name>
    <name evidence="5" type="ORF">GAN59_23815</name>
    <name evidence="6" type="ORF">GAN91_26320</name>
    <name evidence="4" type="ORF">GAN93_24075</name>
    <name evidence="7" type="ORF">KHY35_22425</name>
    <name evidence="8" type="ORF">PO127_21065</name>
</gene>
<dbReference type="PANTHER" id="PTHR34704:SF1">
    <property type="entry name" value="ATPASE"/>
    <property type="match status" value="1"/>
</dbReference>
<dbReference type="EMBL" id="JAQNVG010000045">
    <property type="protein sequence ID" value="MDC2238239.1"/>
    <property type="molecule type" value="Genomic_DNA"/>
</dbReference>
<organism evidence="6 12">
    <name type="scientific">Bacteroides thetaiotaomicron</name>
    <dbReference type="NCBI Taxonomy" id="818"/>
    <lineage>
        <taxon>Bacteria</taxon>
        <taxon>Pseudomonadati</taxon>
        <taxon>Bacteroidota</taxon>
        <taxon>Bacteroidia</taxon>
        <taxon>Bacteroidales</taxon>
        <taxon>Bacteroidaceae</taxon>
        <taxon>Bacteroides</taxon>
    </lineage>
</organism>
<accession>A0A139JUV0</accession>
<evidence type="ECO:0000313" key="5">
    <source>
        <dbReference type="EMBL" id="KAB4468487.1"/>
    </source>
</evidence>
<sequence>MKFYNREKEVAELKRVQELAFTQNSRMIVVTGRRRIGKTSLIKEALKGTPTVYLFIGRKAESILVTDFVKIVRETLSIFVPEGIPTFTNLMQYLFEVGKTRAFNIVIDEFQEFYNIRPDVFSDMQNLWDEYKQETKINLVISGSVYSLMQKIFTDHNEPLFGRADNILCLRAFKIGVLKQIMEDLASGYSNDDLLALYTLTGGIPKYVELFCDNQALTIDKMYDFVFSENSLFIDEGRNLLITEFGKNYGTYFSILSEIANGHYTQGEIESALGGTAIGGYLSKLENVYNLITRERPIFAKPGTKKNVRYVIGDNFLNFWFKYIEQNRSYIELQNFDDLRQLAKADYPTYSGRVLEKYFKQKLAETGGFKEIGSWWETKSSIGKQRINSYEIDIVALKSSGKKALIAEVKRVPENNYSHTVFMEKVEHLKQKEMSKYDIETQVLGLKDM</sequence>
<dbReference type="EMBL" id="WCSB01000044">
    <property type="protein sequence ID" value="KAB4447369.1"/>
    <property type="molecule type" value="Genomic_DNA"/>
</dbReference>
<reference evidence="9 11" key="2">
    <citation type="submission" date="2018-08" db="EMBL/GenBank/DDBJ databases">
        <title>A genome reference for cultivated species of the human gut microbiota.</title>
        <authorList>
            <person name="Zou Y."/>
            <person name="Xue W."/>
            <person name="Luo G."/>
        </authorList>
    </citation>
    <scope>NUCLEOTIDE SEQUENCE [LARGE SCALE GENOMIC DNA]</scope>
    <source>
        <strain evidence="9 11">AM30-26</strain>
    </source>
</reference>
<evidence type="ECO:0000313" key="7">
    <source>
        <dbReference type="EMBL" id="MBS5413431.1"/>
    </source>
</evidence>
<evidence type="ECO:0000313" key="14">
    <source>
        <dbReference type="Proteomes" id="UP000488521"/>
    </source>
</evidence>
<evidence type="ECO:0000259" key="1">
    <source>
        <dbReference type="Pfam" id="PF01637"/>
    </source>
</evidence>
<evidence type="ECO:0000313" key="9">
    <source>
        <dbReference type="EMBL" id="RHD78757.1"/>
    </source>
</evidence>
<dbReference type="EMBL" id="JAGZEE010000053">
    <property type="protein sequence ID" value="MBS5413431.1"/>
    <property type="molecule type" value="Genomic_DNA"/>
</dbReference>
<name>A0A139JUV0_BACT4</name>
<evidence type="ECO:0000313" key="11">
    <source>
        <dbReference type="Proteomes" id="UP000284785"/>
    </source>
</evidence>
<feature type="domain" description="ATPase" evidence="1">
    <location>
        <begin position="3"/>
        <end position="210"/>
    </location>
</feature>
<evidence type="ECO:0000259" key="2">
    <source>
        <dbReference type="Pfam" id="PF03008"/>
    </source>
</evidence>
<dbReference type="InterPro" id="IPR004256">
    <property type="entry name" value="DUF234"/>
</dbReference>
<reference evidence="12 13" key="3">
    <citation type="journal article" date="2019" name="Nat. Med.">
        <title>A library of human gut bacterial isolates paired with longitudinal multiomics data enables mechanistic microbiome research.</title>
        <authorList>
            <person name="Poyet M."/>
            <person name="Groussin M."/>
            <person name="Gibbons S.M."/>
            <person name="Avila-Pacheco J."/>
            <person name="Jiang X."/>
            <person name="Kearney S.M."/>
            <person name="Perrotta A.R."/>
            <person name="Berdy B."/>
            <person name="Zhao S."/>
            <person name="Lieberman T.D."/>
            <person name="Swanson P.K."/>
            <person name="Smith M."/>
            <person name="Roesemann S."/>
            <person name="Alexander J.E."/>
            <person name="Rich S.A."/>
            <person name="Livny J."/>
            <person name="Vlamakis H."/>
            <person name="Clish C."/>
            <person name="Bullock K."/>
            <person name="Deik A."/>
            <person name="Scott J."/>
            <person name="Pierce K.A."/>
            <person name="Xavier R.J."/>
            <person name="Alm E.J."/>
        </authorList>
    </citation>
    <scope>NUCLEOTIDE SEQUENCE [LARGE SCALE GENOMIC DNA]</scope>
    <source>
        <strain evidence="5 14">BIOML-A156</strain>
        <strain evidence="6 12">BIOML-A162</strain>
        <strain evidence="4 13">BIOML-A165</strain>
    </source>
</reference>
<dbReference type="SUPFAM" id="SSF52540">
    <property type="entry name" value="P-loop containing nucleoside triphosphate hydrolases"/>
    <property type="match status" value="1"/>
</dbReference>
<dbReference type="InterPro" id="IPR027417">
    <property type="entry name" value="P-loop_NTPase"/>
</dbReference>
<dbReference type="PATRIC" id="fig|818.29.peg.4660"/>
<dbReference type="AlphaFoldDB" id="A0A139JUV0"/>
<keyword evidence="8" id="KW-0547">Nucleotide-binding</keyword>
<evidence type="ECO:0000313" key="10">
    <source>
        <dbReference type="Proteomes" id="UP000095576"/>
    </source>
</evidence>
<reference evidence="8" key="5">
    <citation type="submission" date="2022-10" db="EMBL/GenBank/DDBJ databases">
        <title>Human gut microbiome strain richness.</title>
        <authorList>
            <person name="Chen-Liaw A."/>
        </authorList>
    </citation>
    <scope>NUCLEOTIDE SEQUENCE</scope>
    <source>
        <strain evidence="8">1001283st1_A3_1001283B150304_161114</strain>
    </source>
</reference>
<dbReference type="GeneID" id="60924678"/>
<dbReference type="EMBL" id="WCRS01000034">
    <property type="protein sequence ID" value="KAB4468487.1"/>
    <property type="molecule type" value="Genomic_DNA"/>
</dbReference>
<evidence type="ECO:0000313" key="12">
    <source>
        <dbReference type="Proteomes" id="UP000436858"/>
    </source>
</evidence>
<reference evidence="3 10" key="1">
    <citation type="submission" date="2015-09" db="EMBL/GenBank/DDBJ databases">
        <authorList>
            <consortium name="Pathogen Informatics"/>
        </authorList>
    </citation>
    <scope>NUCLEOTIDE SEQUENCE [LARGE SCALE GENOMIC DNA]</scope>
    <source>
        <strain evidence="3 10">2789STDY5834899</strain>
    </source>
</reference>
<dbReference type="EMBL" id="WCRY01000048">
    <property type="protein sequence ID" value="KAB4470451.1"/>
    <property type="molecule type" value="Genomic_DNA"/>
</dbReference>
<reference evidence="7" key="4">
    <citation type="submission" date="2021-02" db="EMBL/GenBank/DDBJ databases">
        <title>Infant gut strain persistence is associated with maternal origin, phylogeny, and functional potential including surface adhesion and iron acquisition.</title>
        <authorList>
            <person name="Lou Y.C."/>
        </authorList>
    </citation>
    <scope>NUCLEOTIDE SEQUENCE</scope>
    <source>
        <strain evidence="7">L3_082_243G1_dasL3_082_243G1_maxbin2.maxbin.015s ta_sub</strain>
    </source>
</reference>